<organism evidence="2 3">
    <name type="scientific">Rhodovulum strictum</name>
    <dbReference type="NCBI Taxonomy" id="58314"/>
    <lineage>
        <taxon>Bacteria</taxon>
        <taxon>Pseudomonadati</taxon>
        <taxon>Pseudomonadota</taxon>
        <taxon>Alphaproteobacteria</taxon>
        <taxon>Rhodobacterales</taxon>
        <taxon>Paracoccaceae</taxon>
        <taxon>Rhodovulum</taxon>
    </lineage>
</organism>
<dbReference type="EMBL" id="WJPO01000002">
    <property type="protein sequence ID" value="MRH19749.1"/>
    <property type="molecule type" value="Genomic_DNA"/>
</dbReference>
<comment type="caution">
    <text evidence="2">The sequence shown here is derived from an EMBL/GenBank/DDBJ whole genome shotgun (WGS) entry which is preliminary data.</text>
</comment>
<evidence type="ECO:0000313" key="3">
    <source>
        <dbReference type="Proteomes" id="UP000466730"/>
    </source>
</evidence>
<feature type="chain" id="PRO_5032533155" evidence="1">
    <location>
        <begin position="22"/>
        <end position="225"/>
    </location>
</feature>
<evidence type="ECO:0000313" key="2">
    <source>
        <dbReference type="EMBL" id="MRH19749.1"/>
    </source>
</evidence>
<accession>A0A844BAP7</accession>
<dbReference type="Proteomes" id="UP000466730">
    <property type="component" value="Unassembled WGS sequence"/>
</dbReference>
<name>A0A844BAP7_9RHOB</name>
<evidence type="ECO:0000256" key="1">
    <source>
        <dbReference type="SAM" id="SignalP"/>
    </source>
</evidence>
<gene>
    <name evidence="2" type="ORF">GH815_01990</name>
</gene>
<dbReference type="AlphaFoldDB" id="A0A844BAP7"/>
<proteinExistence type="predicted"/>
<dbReference type="RefSeq" id="WP_153747069.1">
    <property type="nucleotide sequence ID" value="NZ_BAAADI010000014.1"/>
</dbReference>
<protein>
    <submittedName>
        <fullName evidence="2">Uncharacterized protein</fullName>
    </submittedName>
</protein>
<sequence length="225" mass="23931">MRKTFTGLLAAALVLGGAAMADTEGTGTYDLLFRGGTLDEVPRSALLVYEREVINQARPDAAAGASGAVELSFSAEDPPRAVLRFTHGDSYSAIGAFAAEVGNPIVMYFMETVVRDMAETSGGSPFYIRNRLKEALLRPASLETVEAGFGTDEVQAQALTLHPFAEDPNRDRMRGFADLAVTVTMSDDVPGWYHTLSAQVPDPAGGAPLYLSTLKLEAPGAEAMR</sequence>
<keyword evidence="3" id="KW-1185">Reference proteome</keyword>
<dbReference type="OrthoDB" id="5801444at2"/>
<reference evidence="2 3" key="1">
    <citation type="submission" date="2019-11" db="EMBL/GenBank/DDBJ databases">
        <title>Draft Whole-Genome sequence of the marine photosynthetic bacterium Rhodovulum strictum DSM 11289.</title>
        <authorList>
            <person name="Kyndt J.A."/>
            <person name="Meyer T.E."/>
        </authorList>
    </citation>
    <scope>NUCLEOTIDE SEQUENCE [LARGE SCALE GENOMIC DNA]</scope>
    <source>
        <strain evidence="2 3">DSM 11289</strain>
    </source>
</reference>
<feature type="signal peptide" evidence="1">
    <location>
        <begin position="1"/>
        <end position="21"/>
    </location>
</feature>
<keyword evidence="1" id="KW-0732">Signal</keyword>